<evidence type="ECO:0000256" key="1">
    <source>
        <dbReference type="ARBA" id="ARBA00023125"/>
    </source>
</evidence>
<name>A0A0H2MLP7_VARPD</name>
<keyword evidence="1" id="KW-0238">DNA-binding</keyword>
<protein>
    <recommendedName>
        <fullName evidence="5">Tyr recombinase domain-containing protein</fullName>
    </recommendedName>
</protein>
<dbReference type="InterPro" id="IPR011010">
    <property type="entry name" value="DNA_brk_join_enz"/>
</dbReference>
<evidence type="ECO:0000256" key="2">
    <source>
        <dbReference type="ARBA" id="ARBA00023172"/>
    </source>
</evidence>
<dbReference type="EMBL" id="JZWI01000006">
    <property type="protein sequence ID" value="KLN57700.1"/>
    <property type="molecule type" value="Genomic_DNA"/>
</dbReference>
<dbReference type="PATRIC" id="fig|34073.19.peg.1233"/>
<accession>A0A0H2MLP7</accession>
<comment type="caution">
    <text evidence="3">The sequence shown here is derived from an EMBL/GenBank/DDBJ whole genome shotgun (WGS) entry which is preliminary data.</text>
</comment>
<dbReference type="GO" id="GO:0006310">
    <property type="term" value="P:DNA recombination"/>
    <property type="evidence" value="ECO:0007669"/>
    <property type="project" value="UniProtKB-KW"/>
</dbReference>
<keyword evidence="4" id="KW-1185">Reference proteome</keyword>
<dbReference type="Proteomes" id="UP000035170">
    <property type="component" value="Unassembled WGS sequence"/>
</dbReference>
<reference evidence="3 4" key="1">
    <citation type="submission" date="2015-03" db="EMBL/GenBank/DDBJ databases">
        <title>Genome sequence of Variovorax paradoxus TBEA6.</title>
        <authorList>
            <person name="Poehlein A."/>
            <person name="Schuldes J."/>
            <person name="Wuebbeler J.H."/>
            <person name="Hiessl S."/>
            <person name="Steinbuechel A."/>
            <person name="Daniel R."/>
        </authorList>
    </citation>
    <scope>NUCLEOTIDE SEQUENCE [LARGE SCALE GENOMIC DNA]</scope>
    <source>
        <strain evidence="3 4">TBEA6</strain>
    </source>
</reference>
<dbReference type="AlphaFoldDB" id="A0A0H2MLP7"/>
<keyword evidence="2" id="KW-0233">DNA recombination</keyword>
<dbReference type="GO" id="GO:0003677">
    <property type="term" value="F:DNA binding"/>
    <property type="evidence" value="ECO:0007669"/>
    <property type="project" value="UniProtKB-KW"/>
</dbReference>
<dbReference type="Gene3D" id="1.10.443.10">
    <property type="entry name" value="Intergrase catalytic core"/>
    <property type="match status" value="1"/>
</dbReference>
<dbReference type="GO" id="GO:0015074">
    <property type="term" value="P:DNA integration"/>
    <property type="evidence" value="ECO:0007669"/>
    <property type="project" value="InterPro"/>
</dbReference>
<dbReference type="InterPro" id="IPR013762">
    <property type="entry name" value="Integrase-like_cat_sf"/>
</dbReference>
<proteinExistence type="predicted"/>
<organism evidence="3 4">
    <name type="scientific">Variovorax paradoxus</name>
    <dbReference type="NCBI Taxonomy" id="34073"/>
    <lineage>
        <taxon>Bacteria</taxon>
        <taxon>Pseudomonadati</taxon>
        <taxon>Pseudomonadota</taxon>
        <taxon>Betaproteobacteria</taxon>
        <taxon>Burkholderiales</taxon>
        <taxon>Comamonadaceae</taxon>
        <taxon>Variovorax</taxon>
    </lineage>
</organism>
<dbReference type="InterPro" id="IPR010998">
    <property type="entry name" value="Integrase_recombinase_N"/>
</dbReference>
<dbReference type="SUPFAM" id="SSF56349">
    <property type="entry name" value="DNA breaking-rejoining enzymes"/>
    <property type="match status" value="1"/>
</dbReference>
<gene>
    <name evidence="3" type="ORF">VPARA_12130</name>
</gene>
<evidence type="ECO:0008006" key="5">
    <source>
        <dbReference type="Google" id="ProtNLM"/>
    </source>
</evidence>
<sequence>MHTEYGMDTNVINLTLRAPAANDSGFFERTYPAIHASANHLTNEQNLLTVSVSDLSKGLMQAEAARVQRGEIGRATWQVMGNRLRAHIIPLLGAVPAQAFATSDAQRLIDHLGAQGFTSTTIAQYLVLLRKVVMHGVNIGVLRDVPPFPKVKVRSQPRGSFSVAEYRAVVAAARRLRGQPHPVLDELGAGERFWIARELLVMPQELPWLIRWMVNTFVRPSDIKLMKHRHIETVRGKHVYLRMNLPETKRHSQPIVSLRPAVRVYECLPAHRREQGFGGAEDYIFMPQLKNREHALAVLNFLFHWALEATSLQKGPLGQSRTLYCLRHTAITLRLLYGQGIDMLTLARNARTSVNMVERFYASVLSGEMNVGLLQSRRGRAN</sequence>
<dbReference type="Gene3D" id="1.10.150.130">
    <property type="match status" value="1"/>
</dbReference>
<evidence type="ECO:0000313" key="4">
    <source>
        <dbReference type="Proteomes" id="UP000035170"/>
    </source>
</evidence>
<evidence type="ECO:0000313" key="3">
    <source>
        <dbReference type="EMBL" id="KLN57700.1"/>
    </source>
</evidence>